<dbReference type="Pfam" id="PF07675">
    <property type="entry name" value="Cleaved_Adhesin"/>
    <property type="match status" value="2"/>
</dbReference>
<feature type="domain" description="Cleaved adhesin" evidence="2">
    <location>
        <begin position="84"/>
        <end position="155"/>
    </location>
</feature>
<evidence type="ECO:0000259" key="2">
    <source>
        <dbReference type="Pfam" id="PF07675"/>
    </source>
</evidence>
<proteinExistence type="predicted"/>
<dbReference type="EMBL" id="JAUEIE010000001">
    <property type="protein sequence ID" value="MDN0021605.1"/>
    <property type="molecule type" value="Genomic_DNA"/>
</dbReference>
<evidence type="ECO:0000256" key="1">
    <source>
        <dbReference type="SAM" id="SignalP"/>
    </source>
</evidence>
<evidence type="ECO:0000313" key="6">
    <source>
        <dbReference type="Proteomes" id="UP001168478"/>
    </source>
</evidence>
<reference evidence="4" key="1">
    <citation type="submission" date="2023-06" db="EMBL/GenBank/DDBJ databases">
        <authorList>
            <person name="Zeman M."/>
            <person name="Kubasova T."/>
            <person name="Jahodarova E."/>
            <person name="Nykrynova M."/>
            <person name="Rychlik I."/>
        </authorList>
    </citation>
    <scope>NUCLEOTIDE SEQUENCE</scope>
    <source>
        <strain evidence="4">ET15</strain>
        <strain evidence="3">ET37</strain>
    </source>
</reference>
<sequence>MRKVLLVFTALIGFMLTVGAQTPYERTIGTQTDNLRKLNRQSHFPKSGKAATKAAKPLYAGEKPANAIETPFSHDLGKNSDVVDIVKQYTFIDANNDSRSWKIATVNNYSACMPPKDEGVEESDDWLVSVPVHMTAGDYIVSFDLGYMGSGATGVRLGVKVGTAPTVEGMTTEIVPPTVFGTKDQTKYQYNCKITEEGYYYIGVHNTTTKAMNGTVKLFNLSVESGSVEPSVPTDPPAAGTLTWTLAPKGELKADLTYTAPTKTKTGAELKEITKVEITSRWGEDVFTYDNVKPGETIEVKDVAMNAGSDNCITAVAYTGETAGEKVEHRNIFCGPDAPLAPQNVRLTVSADFKSAVLSWDAVGETGKNGGYVNPDEVTYYIFDAFGSYYDPAIATTGDTSIKLDYPDLKGQDFVAYQVTAGYGENYSDYTNSAIVTIGEPDKLPYTESFADSHFKNIWLIDPQSDNENQMAGTIDDSYFPSIIDPDDPEAPVPLTSQDGDNGFFYWLPYEKDVMYGMISARIDISAAANPALEFWYQGQGSALDVLVSADDAPFEAVRTIDLQKTPTKEGWTLATVPLNVYKDAKAIQIELRLRAIHNTDGTTWSVPLDNIRIRDVVDKDLRLVAVDVPDNVKPGDKIEMKARVENIGSDITEGHIEWTVNGRKAGTAQLPEMRQNSFADVSFGYDVPLNARETLLVAATAVLEGDGCAENNTAEKTVGVKLNDYPTVTDLAYTLSDTGTEVSLSWSAPSLDGITDAKTVSEDFENPDYTPMSITGAGKWTVYDGDGQATYNIFRETYNPYQTQPMAFQLFNRTVAQVPEIYWKDAEPHSGETFMMAPSCQANNNDNRLISPELSGNAQTVSFWAKSCMITWGESFEVAYSTTGNAPEDFTHTVAVENYPADGIIPEVWTEYKVALPEGARYFAILHKTYDTLALLVDDVTYEAAPDVPQDISLIGYHVFRNDVQLTDEPLKETTYTDRPQTDSSAEGGQEFTYTVVPVYNYGPAPASNSVTVSVSTGIDSIKGDGSTATYYNINGVRVSGRNLTPGIYVRVKDGKASKIAVR</sequence>
<dbReference type="InterPro" id="IPR013783">
    <property type="entry name" value="Ig-like_fold"/>
</dbReference>
<organism evidence="4 6">
    <name type="scientific">Leyella lascolaii</name>
    <dbReference type="NCBI Taxonomy" id="1776379"/>
    <lineage>
        <taxon>Bacteria</taxon>
        <taxon>Pseudomonadati</taxon>
        <taxon>Bacteroidota</taxon>
        <taxon>Bacteroidia</taxon>
        <taxon>Bacteroidales</taxon>
        <taxon>Prevotellaceae</taxon>
        <taxon>Leyella</taxon>
    </lineage>
</organism>
<keyword evidence="5" id="KW-1185">Reference proteome</keyword>
<dbReference type="RefSeq" id="WP_289824420.1">
    <property type="nucleotide sequence ID" value="NZ_JAUEIE010000001.1"/>
</dbReference>
<keyword evidence="1" id="KW-0732">Signal</keyword>
<reference evidence="4" key="2">
    <citation type="submission" date="2023-08" db="EMBL/GenBank/DDBJ databases">
        <title>Identification and characterization of horizontal gene transfer across gut microbiota members of farm animals based on homology search.</title>
        <authorList>
            <person name="Schwarzerova J."/>
            <person name="Nykrynova M."/>
            <person name="Jureckova K."/>
            <person name="Cejkova D."/>
            <person name="Rychlik I."/>
        </authorList>
    </citation>
    <scope>NUCLEOTIDE SEQUENCE</scope>
    <source>
        <strain evidence="4">ET15</strain>
        <strain evidence="3">ET37</strain>
    </source>
</reference>
<evidence type="ECO:0000313" key="4">
    <source>
        <dbReference type="EMBL" id="MDN0024101.1"/>
    </source>
</evidence>
<feature type="chain" id="PRO_5043566460" evidence="1">
    <location>
        <begin position="21"/>
        <end position="1064"/>
    </location>
</feature>
<dbReference type="InterPro" id="IPR011628">
    <property type="entry name" value="Cleaved_adhesin"/>
</dbReference>
<dbReference type="Gene3D" id="2.60.120.200">
    <property type="match status" value="2"/>
</dbReference>
<dbReference type="NCBIfam" id="NF038128">
    <property type="entry name" value="choice_anch_J"/>
    <property type="match status" value="1"/>
</dbReference>
<dbReference type="Gene3D" id="2.60.40.10">
    <property type="entry name" value="Immunoglobulins"/>
    <property type="match status" value="2"/>
</dbReference>
<dbReference type="Proteomes" id="UP001168478">
    <property type="component" value="Unassembled WGS sequence"/>
</dbReference>
<gene>
    <name evidence="3" type="ORF">QVN81_00995</name>
    <name evidence="4" type="ORF">QVN84_00985</name>
</gene>
<accession>A0AAW7JT84</accession>
<evidence type="ECO:0000313" key="5">
    <source>
        <dbReference type="Proteomes" id="UP001167831"/>
    </source>
</evidence>
<dbReference type="AlphaFoldDB" id="A0AAW7JT84"/>
<dbReference type="Proteomes" id="UP001167831">
    <property type="component" value="Unassembled WGS sequence"/>
</dbReference>
<evidence type="ECO:0000313" key="3">
    <source>
        <dbReference type="EMBL" id="MDN0021605.1"/>
    </source>
</evidence>
<comment type="caution">
    <text evidence="4">The sequence shown here is derived from an EMBL/GenBank/DDBJ whole genome shotgun (WGS) entry which is preliminary data.</text>
</comment>
<name>A0AAW7JT84_9BACT</name>
<dbReference type="EMBL" id="JAUEIF010000001">
    <property type="protein sequence ID" value="MDN0024101.1"/>
    <property type="molecule type" value="Genomic_DNA"/>
</dbReference>
<protein>
    <submittedName>
        <fullName evidence="4">Choice-of-anchor J domain-containing protein</fullName>
    </submittedName>
</protein>
<feature type="signal peptide" evidence="1">
    <location>
        <begin position="1"/>
        <end position="20"/>
    </location>
</feature>
<feature type="domain" description="Cleaved adhesin" evidence="2">
    <location>
        <begin position="830"/>
        <end position="942"/>
    </location>
</feature>